<evidence type="ECO:0000256" key="11">
    <source>
        <dbReference type="PROSITE-ProRule" id="PRU01263"/>
    </source>
</evidence>
<evidence type="ECO:0000256" key="6">
    <source>
        <dbReference type="ARBA" id="ARBA00023015"/>
    </source>
</evidence>
<evidence type="ECO:0000256" key="10">
    <source>
        <dbReference type="PROSITE-ProRule" id="PRU00042"/>
    </source>
</evidence>
<dbReference type="InterPro" id="IPR036236">
    <property type="entry name" value="Znf_C2H2_sf"/>
</dbReference>
<proteinExistence type="predicted"/>
<dbReference type="PROSITE" id="PS00028">
    <property type="entry name" value="ZINC_FINGER_C2H2_1"/>
    <property type="match status" value="14"/>
</dbReference>
<evidence type="ECO:0000256" key="9">
    <source>
        <dbReference type="ARBA" id="ARBA00023242"/>
    </source>
</evidence>
<dbReference type="FunFam" id="3.30.160.60:FF:001732">
    <property type="entry name" value="Zgc:162936"/>
    <property type="match status" value="1"/>
</dbReference>
<dbReference type="GO" id="GO:0005694">
    <property type="term" value="C:chromosome"/>
    <property type="evidence" value="ECO:0007669"/>
    <property type="project" value="UniProtKB-ARBA"/>
</dbReference>
<feature type="binding site" evidence="11">
    <location>
        <position position="266"/>
    </location>
    <ligand>
        <name>Zn(2+)</name>
        <dbReference type="ChEBI" id="CHEBI:29105"/>
    </ligand>
</feature>
<dbReference type="GO" id="GO:0045893">
    <property type="term" value="P:positive regulation of DNA-templated transcription"/>
    <property type="evidence" value="ECO:0007669"/>
    <property type="project" value="UniProtKB-ARBA"/>
</dbReference>
<feature type="binding site" evidence="11">
    <location>
        <position position="220"/>
    </location>
    <ligand>
        <name>Zn(2+)</name>
        <dbReference type="ChEBI" id="CHEBI:29105"/>
    </ligand>
</feature>
<dbReference type="GO" id="GO:0005634">
    <property type="term" value="C:nucleus"/>
    <property type="evidence" value="ECO:0007669"/>
    <property type="project" value="UniProtKB-SubCell"/>
</dbReference>
<dbReference type="Gene3D" id="3.30.160.60">
    <property type="entry name" value="Classic Zinc Finger"/>
    <property type="match status" value="12"/>
</dbReference>
<dbReference type="Pfam" id="PF13912">
    <property type="entry name" value="zf-C2H2_6"/>
    <property type="match status" value="1"/>
</dbReference>
<organism evidence="14 15">
    <name type="scientific">Lasius niger</name>
    <name type="common">Black garden ant</name>
    <dbReference type="NCBI Taxonomy" id="67767"/>
    <lineage>
        <taxon>Eukaryota</taxon>
        <taxon>Metazoa</taxon>
        <taxon>Ecdysozoa</taxon>
        <taxon>Arthropoda</taxon>
        <taxon>Hexapoda</taxon>
        <taxon>Insecta</taxon>
        <taxon>Pterygota</taxon>
        <taxon>Neoptera</taxon>
        <taxon>Endopterygota</taxon>
        <taxon>Hymenoptera</taxon>
        <taxon>Apocrita</taxon>
        <taxon>Aculeata</taxon>
        <taxon>Formicoidea</taxon>
        <taxon>Formicidae</taxon>
        <taxon>Formicinae</taxon>
        <taxon>Lasius</taxon>
        <taxon>Lasius</taxon>
    </lineage>
</organism>
<dbReference type="SMART" id="SM00868">
    <property type="entry name" value="zf-AD"/>
    <property type="match status" value="1"/>
</dbReference>
<evidence type="ECO:0000256" key="4">
    <source>
        <dbReference type="ARBA" id="ARBA00022771"/>
    </source>
</evidence>
<gene>
    <name evidence="14" type="ORF">RF55_6106</name>
</gene>
<dbReference type="SUPFAM" id="SSF57716">
    <property type="entry name" value="Glucocorticoid receptor-like (DNA-binding domain)"/>
    <property type="match status" value="1"/>
</dbReference>
<protein>
    <submittedName>
        <fullName evidence="14">Putative zinc finger protein 729</fullName>
    </submittedName>
</protein>
<dbReference type="PROSITE" id="PS50157">
    <property type="entry name" value="ZINC_FINGER_C2H2_2"/>
    <property type="match status" value="13"/>
</dbReference>
<dbReference type="FunFam" id="3.30.160.60:FF:000534">
    <property type="entry name" value="zinc finger protein 674"/>
    <property type="match status" value="1"/>
</dbReference>
<dbReference type="FunFam" id="3.30.160.60:FF:000325">
    <property type="entry name" value="ZFP90 zinc finger protein"/>
    <property type="match status" value="1"/>
</dbReference>
<feature type="domain" description="C2H2-type" evidence="12">
    <location>
        <begin position="716"/>
        <end position="743"/>
    </location>
</feature>
<dbReference type="AlphaFoldDB" id="A0A0J7KTL3"/>
<feature type="domain" description="C2H2-type" evidence="12">
    <location>
        <begin position="409"/>
        <end position="436"/>
    </location>
</feature>
<feature type="binding site" evidence="11">
    <location>
        <position position="263"/>
    </location>
    <ligand>
        <name>Zn(2+)</name>
        <dbReference type="ChEBI" id="CHEBI:29105"/>
    </ligand>
</feature>
<keyword evidence="2 11" id="KW-0479">Metal-binding</keyword>
<sequence length="887" mass="102970">MDKHDNKINLEEIVDRQYERLNELNMTTILTKSKHNIKDELQGMRNKVMQVSCGIENMRKILERMKEQNAYSRELLSLLETLNKRISHQKENVPPELIQGYQNADKQGCIQTQISPAIPKSIINSTHKLIGQKISDNMYNNDIIEETMKDCKRALFNEPELQNMFKAESISTLSDPEDDIDDLDGSIVWSQEEALSSNEILELSAQDEREDSLAAFCRLCAGQTNNPIYIYSELGESMKLAHKINTCLSVKIKKTDPLPKQLCLTCIEKVNCYDGFDTQCIKAEEILLTMLKEKQFFNASNYENQILSDRQSCPLCIEGYMNTCENMSQHVKDVELYENDIILESSDEESIFNNVNVDKESGNRSIMLQCLGNRQKYLKCGACMNLYHTKETLDGHKCKPSMQSTTKPYKCLTCDTTFSFEERLNFHAQFHRGAKALYCEICKITFGKELKLFYHYKRYHSKDISISCLQCGKLFENQEALRVHVCVDGKNRPHICEVCNKGFSDGYTLKRHIVTHLPEKPYKCSQCSKSFTQKSRLNKHVASHCIVIENNQTVWKCIQCGEVFISCDDADAHCKIHEDKITLIEELSISKLYHCEFCNSHFTDVDNLKTHQNRHVVEKPYTCNACETMYKSFAEAILHWKEHQRLFKVLVVFLCDVCNKDMKELSLLYKHKQKRHDYAARLSESGDAKFVCELCGNIFDRSEDIQDHGRDQCSKFPCDICGNLLPTANSLNAHKRRHNGLRPYVCNICGKSYTQSSHMWTHKRFHMGVKPYACEYCDQRFTIKPDLADHTRKKHTRERPFKCDVCNKAFLTGSVFYQHRLIHRGDRRYKCHYCEKAFTRTEALNNHIKIHTGEKPHACDVCGRCFRQKGDMRKHRRTQHNSKQDTS</sequence>
<feature type="domain" description="C2H2-type" evidence="12">
    <location>
        <begin position="772"/>
        <end position="800"/>
    </location>
</feature>
<comment type="caution">
    <text evidence="14">The sequence shown here is derived from an EMBL/GenBank/DDBJ whole genome shotgun (WGS) entry which is preliminary data.</text>
</comment>
<feature type="domain" description="C2H2-type" evidence="12">
    <location>
        <begin position="744"/>
        <end position="771"/>
    </location>
</feature>
<dbReference type="Pfam" id="PF00096">
    <property type="entry name" value="zf-C2H2"/>
    <property type="match status" value="6"/>
</dbReference>
<keyword evidence="7" id="KW-0238">DNA-binding</keyword>
<feature type="domain" description="C2H2-type" evidence="12">
    <location>
        <begin position="857"/>
        <end position="885"/>
    </location>
</feature>
<dbReference type="PROSITE" id="PS51915">
    <property type="entry name" value="ZAD"/>
    <property type="match status" value="1"/>
</dbReference>
<dbReference type="Gene3D" id="3.40.1800.20">
    <property type="match status" value="1"/>
</dbReference>
<dbReference type="PANTHER" id="PTHR16515:SF49">
    <property type="entry name" value="GASTRULA ZINC FINGER PROTEIN XLCGF49.1-LIKE-RELATED"/>
    <property type="match status" value="1"/>
</dbReference>
<keyword evidence="5 11" id="KW-0862">Zinc</keyword>
<dbReference type="FunFam" id="3.30.160.60:FF:000322">
    <property type="entry name" value="GDNF-inducible zinc finger protein 1"/>
    <property type="match status" value="1"/>
</dbReference>
<keyword evidence="6" id="KW-0805">Transcription regulation</keyword>
<name>A0A0J7KTL3_LASNI</name>
<feature type="domain" description="C2H2-type" evidence="12">
    <location>
        <begin position="593"/>
        <end position="620"/>
    </location>
</feature>
<dbReference type="InterPro" id="IPR050331">
    <property type="entry name" value="Zinc_finger"/>
</dbReference>
<evidence type="ECO:0000259" key="13">
    <source>
        <dbReference type="PROSITE" id="PS51915"/>
    </source>
</evidence>
<comment type="subcellular location">
    <subcellularLocation>
        <location evidence="1">Nucleus</location>
    </subcellularLocation>
</comment>
<feature type="domain" description="C2H2-type" evidence="12">
    <location>
        <begin position="466"/>
        <end position="493"/>
    </location>
</feature>
<dbReference type="FunFam" id="3.30.160.60:FF:000446">
    <property type="entry name" value="Zinc finger protein"/>
    <property type="match status" value="1"/>
</dbReference>
<keyword evidence="4 10" id="KW-0863">Zinc-finger</keyword>
<dbReference type="STRING" id="67767.A0A0J7KTL3"/>
<dbReference type="PaxDb" id="67767-A0A0J7KTL3"/>
<evidence type="ECO:0000256" key="2">
    <source>
        <dbReference type="ARBA" id="ARBA00022723"/>
    </source>
</evidence>
<dbReference type="OrthoDB" id="3437960at2759"/>
<evidence type="ECO:0000256" key="1">
    <source>
        <dbReference type="ARBA" id="ARBA00004123"/>
    </source>
</evidence>
<dbReference type="InterPro" id="IPR013087">
    <property type="entry name" value="Znf_C2H2_type"/>
</dbReference>
<feature type="domain" description="C2H2-type" evidence="12">
    <location>
        <begin position="690"/>
        <end position="717"/>
    </location>
</feature>
<dbReference type="PANTHER" id="PTHR16515">
    <property type="entry name" value="PR DOMAIN ZINC FINGER PROTEIN"/>
    <property type="match status" value="1"/>
</dbReference>
<evidence type="ECO:0000256" key="3">
    <source>
        <dbReference type="ARBA" id="ARBA00022737"/>
    </source>
</evidence>
<evidence type="ECO:0000313" key="15">
    <source>
        <dbReference type="Proteomes" id="UP000036403"/>
    </source>
</evidence>
<keyword evidence="15" id="KW-1185">Reference proteome</keyword>
<feature type="domain" description="C2H2-type" evidence="12">
    <location>
        <begin position="494"/>
        <end position="521"/>
    </location>
</feature>
<feature type="binding site" evidence="11">
    <location>
        <position position="217"/>
    </location>
    <ligand>
        <name>Zn(2+)</name>
        <dbReference type="ChEBI" id="CHEBI:29105"/>
    </ligand>
</feature>
<evidence type="ECO:0000256" key="7">
    <source>
        <dbReference type="ARBA" id="ARBA00023125"/>
    </source>
</evidence>
<evidence type="ECO:0000256" key="5">
    <source>
        <dbReference type="ARBA" id="ARBA00022833"/>
    </source>
</evidence>
<accession>A0A0J7KTL3</accession>
<dbReference type="Pfam" id="PF07776">
    <property type="entry name" value="zf-AD"/>
    <property type="match status" value="1"/>
</dbReference>
<reference evidence="14 15" key="1">
    <citation type="submission" date="2015-04" db="EMBL/GenBank/DDBJ databases">
        <title>Lasius niger genome sequencing.</title>
        <authorList>
            <person name="Konorov E.A."/>
            <person name="Nikitin M.A."/>
            <person name="Kirill M.V."/>
            <person name="Chang P."/>
        </authorList>
    </citation>
    <scope>NUCLEOTIDE SEQUENCE [LARGE SCALE GENOMIC DNA]</scope>
    <source>
        <tissue evidence="14">Whole</tissue>
    </source>
</reference>
<feature type="domain" description="C2H2-type" evidence="12">
    <location>
        <begin position="522"/>
        <end position="544"/>
    </location>
</feature>
<keyword evidence="8" id="KW-0804">Transcription</keyword>
<evidence type="ECO:0000313" key="14">
    <source>
        <dbReference type="EMBL" id="KMQ93772.1"/>
    </source>
</evidence>
<feature type="domain" description="C2H2-type" evidence="12">
    <location>
        <begin position="829"/>
        <end position="856"/>
    </location>
</feature>
<dbReference type="SUPFAM" id="SSF57667">
    <property type="entry name" value="beta-beta-alpha zinc fingers"/>
    <property type="match status" value="8"/>
</dbReference>
<dbReference type="SMART" id="SM00355">
    <property type="entry name" value="ZnF_C2H2"/>
    <property type="match status" value="15"/>
</dbReference>
<dbReference type="Proteomes" id="UP000036403">
    <property type="component" value="Unassembled WGS sequence"/>
</dbReference>
<feature type="domain" description="C2H2-type" evidence="12">
    <location>
        <begin position="555"/>
        <end position="582"/>
    </location>
</feature>
<evidence type="ECO:0000256" key="8">
    <source>
        <dbReference type="ARBA" id="ARBA00023163"/>
    </source>
</evidence>
<keyword evidence="3" id="KW-0677">Repeat</keyword>
<dbReference type="InterPro" id="IPR012934">
    <property type="entry name" value="Znf_AD"/>
</dbReference>
<evidence type="ECO:0000259" key="12">
    <source>
        <dbReference type="PROSITE" id="PS50157"/>
    </source>
</evidence>
<dbReference type="FunFam" id="3.30.160.60:FF:000624">
    <property type="entry name" value="zinc finger protein 697"/>
    <property type="match status" value="1"/>
</dbReference>
<keyword evidence="9" id="KW-0539">Nucleus</keyword>
<dbReference type="EMBL" id="LBMM01003238">
    <property type="protein sequence ID" value="KMQ93772.1"/>
    <property type="molecule type" value="Genomic_DNA"/>
</dbReference>
<feature type="domain" description="ZAD" evidence="13">
    <location>
        <begin position="215"/>
        <end position="290"/>
    </location>
</feature>
<dbReference type="GO" id="GO:0008270">
    <property type="term" value="F:zinc ion binding"/>
    <property type="evidence" value="ECO:0007669"/>
    <property type="project" value="UniProtKB-UniRule"/>
</dbReference>
<feature type="domain" description="C2H2-type" evidence="12">
    <location>
        <begin position="801"/>
        <end position="828"/>
    </location>
</feature>
<dbReference type="GO" id="GO:0043565">
    <property type="term" value="F:sequence-specific DNA binding"/>
    <property type="evidence" value="ECO:0007669"/>
    <property type="project" value="UniProtKB-ARBA"/>
</dbReference>